<keyword evidence="3" id="KW-1185">Reference proteome</keyword>
<sequence length="348" mass="40102">MKLIMMKKIILISFIFLSFNVCAQKEVNFDLDDFPKTRSLKGEKITFDLPLMNPWKMELADSLLFFLGSGTEDAIDVYNLNTREKVTQFCRRGRGPGEMIFPFLVQYIQNSDDVVVHDLNGKKVIVYSLKKILGRNPNNYSKVVKVDSLYPRKLVKISDDRFFATLIGHPDAYMNCLLDADGNVVKMLNKFPDPGMENNNTLASNLYQTNICVSPDLSKVILSYAAWKWIEIFNDHGECITKFSGPDFKEPNFVRQGKNGLVLTTNNSLSYWDAEPNNRSFMIPYSGEKVKISGSNFYKYALHLAYDGELICKYTFDPVVLDIQIDWEKRIIYGLNLELEPEVYKYHF</sequence>
<evidence type="ECO:0000313" key="3">
    <source>
        <dbReference type="Proteomes" id="UP000184050"/>
    </source>
</evidence>
<evidence type="ECO:0000313" key="2">
    <source>
        <dbReference type="EMBL" id="SHK06226.1"/>
    </source>
</evidence>
<feature type="signal peptide" evidence="1">
    <location>
        <begin position="1"/>
        <end position="23"/>
    </location>
</feature>
<dbReference type="SUPFAM" id="SSF50969">
    <property type="entry name" value="YVTN repeat-like/Quinoprotein amine dehydrogenase"/>
    <property type="match status" value="1"/>
</dbReference>
<dbReference type="STRING" id="1168035.SAMN05444280_1586"/>
<dbReference type="OrthoDB" id="1025612at2"/>
<evidence type="ECO:0000256" key="1">
    <source>
        <dbReference type="SAM" id="SignalP"/>
    </source>
</evidence>
<dbReference type="Gene3D" id="2.120.10.30">
    <property type="entry name" value="TolB, C-terminal domain"/>
    <property type="match status" value="1"/>
</dbReference>
<dbReference type="Proteomes" id="UP000184050">
    <property type="component" value="Unassembled WGS sequence"/>
</dbReference>
<dbReference type="EMBL" id="FQZE01000058">
    <property type="protein sequence ID" value="SHK06226.1"/>
    <property type="molecule type" value="Genomic_DNA"/>
</dbReference>
<dbReference type="Pfam" id="PF15869">
    <property type="entry name" value="TolB_like"/>
    <property type="match status" value="1"/>
</dbReference>
<dbReference type="InterPro" id="IPR011044">
    <property type="entry name" value="Quino_amine_DH_bsu"/>
</dbReference>
<reference evidence="2 3" key="1">
    <citation type="submission" date="2016-11" db="EMBL/GenBank/DDBJ databases">
        <authorList>
            <person name="Jaros S."/>
            <person name="Januszkiewicz K."/>
            <person name="Wedrychowicz H."/>
        </authorList>
    </citation>
    <scope>NUCLEOTIDE SEQUENCE [LARGE SCALE GENOMIC DNA]</scope>
    <source>
        <strain evidence="2 3">DSM 27063</strain>
    </source>
</reference>
<dbReference type="AlphaFoldDB" id="A0A1M6PE63"/>
<gene>
    <name evidence="2" type="ORF">SAMN05444280_1586</name>
</gene>
<keyword evidence="1" id="KW-0732">Signal</keyword>
<accession>A0A1M6PE63</accession>
<proteinExistence type="predicted"/>
<dbReference type="InterPro" id="IPR011042">
    <property type="entry name" value="6-blade_b-propeller_TolB-like"/>
</dbReference>
<name>A0A1M6PE63_9BACT</name>
<protein>
    <submittedName>
        <fullName evidence="2">TolB-like 6-blade propeller-like</fullName>
    </submittedName>
</protein>
<organism evidence="2 3">
    <name type="scientific">Tangfeifania diversioriginum</name>
    <dbReference type="NCBI Taxonomy" id="1168035"/>
    <lineage>
        <taxon>Bacteria</taxon>
        <taxon>Pseudomonadati</taxon>
        <taxon>Bacteroidota</taxon>
        <taxon>Bacteroidia</taxon>
        <taxon>Marinilabiliales</taxon>
        <taxon>Prolixibacteraceae</taxon>
        <taxon>Tangfeifania</taxon>
    </lineage>
</organism>
<feature type="chain" id="PRO_5012116021" evidence="1">
    <location>
        <begin position="24"/>
        <end position="348"/>
    </location>
</feature>